<dbReference type="PANTHER" id="PTHR14222:SF2">
    <property type="entry name" value="CONDENSIN COMPLEX SUBUNIT 1"/>
    <property type="match status" value="1"/>
</dbReference>
<keyword evidence="5" id="KW-0131">Cell cycle</keyword>
<feature type="domain" description="Condensin complex subunit 1 C-terminal" evidence="6">
    <location>
        <begin position="1"/>
        <end position="85"/>
    </location>
</feature>
<keyword evidence="2" id="KW-0132">Cell division</keyword>
<name>A0A820G0W2_9BILA</name>
<evidence type="ECO:0000256" key="4">
    <source>
        <dbReference type="ARBA" id="ARBA00023242"/>
    </source>
</evidence>
<dbReference type="GO" id="GO:0042393">
    <property type="term" value="F:histone binding"/>
    <property type="evidence" value="ECO:0007669"/>
    <property type="project" value="TreeGrafter"/>
</dbReference>
<dbReference type="GO" id="GO:0010032">
    <property type="term" value="P:meiotic chromosome condensation"/>
    <property type="evidence" value="ECO:0007669"/>
    <property type="project" value="TreeGrafter"/>
</dbReference>
<dbReference type="PANTHER" id="PTHR14222">
    <property type="entry name" value="CONDENSIN"/>
    <property type="match status" value="1"/>
</dbReference>
<feature type="non-terminal residue" evidence="7">
    <location>
        <position position="1"/>
    </location>
</feature>
<evidence type="ECO:0000256" key="5">
    <source>
        <dbReference type="ARBA" id="ARBA00023306"/>
    </source>
</evidence>
<protein>
    <recommendedName>
        <fullName evidence="6">Condensin complex subunit 1 C-terminal domain-containing protein</fullName>
    </recommendedName>
</protein>
<gene>
    <name evidence="7" type="ORF">OTI717_LOCUS41164</name>
</gene>
<keyword evidence="4" id="KW-0539">Nucleus</keyword>
<comment type="subcellular location">
    <subcellularLocation>
        <location evidence="1">Nucleus</location>
    </subcellularLocation>
</comment>
<dbReference type="GO" id="GO:0007076">
    <property type="term" value="P:mitotic chromosome condensation"/>
    <property type="evidence" value="ECO:0007669"/>
    <property type="project" value="InterPro"/>
</dbReference>
<evidence type="ECO:0000256" key="2">
    <source>
        <dbReference type="ARBA" id="ARBA00022618"/>
    </source>
</evidence>
<keyword evidence="3" id="KW-0498">Mitosis</keyword>
<dbReference type="SUPFAM" id="SSF48371">
    <property type="entry name" value="ARM repeat"/>
    <property type="match status" value="1"/>
</dbReference>
<reference evidence="7" key="1">
    <citation type="submission" date="2021-02" db="EMBL/GenBank/DDBJ databases">
        <authorList>
            <person name="Nowell W R."/>
        </authorList>
    </citation>
    <scope>NUCLEOTIDE SEQUENCE</scope>
</reference>
<organism evidence="7 8">
    <name type="scientific">Rotaria sordida</name>
    <dbReference type="NCBI Taxonomy" id="392033"/>
    <lineage>
        <taxon>Eukaryota</taxon>
        <taxon>Metazoa</taxon>
        <taxon>Spiralia</taxon>
        <taxon>Gnathifera</taxon>
        <taxon>Rotifera</taxon>
        <taxon>Eurotatoria</taxon>
        <taxon>Bdelloidea</taxon>
        <taxon>Philodinida</taxon>
        <taxon>Philodinidae</taxon>
        <taxon>Rotaria</taxon>
    </lineage>
</organism>
<dbReference type="GO" id="GO:0051301">
    <property type="term" value="P:cell division"/>
    <property type="evidence" value="ECO:0007669"/>
    <property type="project" value="UniProtKB-KW"/>
</dbReference>
<evidence type="ECO:0000259" key="6">
    <source>
        <dbReference type="Pfam" id="PF12717"/>
    </source>
</evidence>
<evidence type="ECO:0000313" key="7">
    <source>
        <dbReference type="EMBL" id="CAF4272891.1"/>
    </source>
</evidence>
<dbReference type="Proteomes" id="UP000663823">
    <property type="component" value="Unassembled WGS sequence"/>
</dbReference>
<dbReference type="Pfam" id="PF12717">
    <property type="entry name" value="Cnd1"/>
    <property type="match status" value="1"/>
</dbReference>
<dbReference type="GO" id="GO:0000796">
    <property type="term" value="C:condensin complex"/>
    <property type="evidence" value="ECO:0007669"/>
    <property type="project" value="TreeGrafter"/>
</dbReference>
<evidence type="ECO:0000256" key="1">
    <source>
        <dbReference type="ARBA" id="ARBA00004123"/>
    </source>
</evidence>
<dbReference type="InterPro" id="IPR032682">
    <property type="entry name" value="Cnd1_C"/>
</dbReference>
<dbReference type="GO" id="GO:0005634">
    <property type="term" value="C:nucleus"/>
    <property type="evidence" value="ECO:0007669"/>
    <property type="project" value="UniProtKB-SubCell"/>
</dbReference>
<accession>A0A820G0W2</accession>
<sequence>TELAKRQDGEALFNILPDIFSNLVGGKLDKQPQLNEEDFKSIIEFLFKYVSKEKQTESLLKILLQRFQTANDSPRLCRDLAYIMSKLTFNKQSLKGCLSNLPPTKFENISGKILNNASPSCRLANSVKNDVANVAI</sequence>
<proteinExistence type="predicted"/>
<comment type="caution">
    <text evidence="7">The sequence shown here is derived from an EMBL/GenBank/DDBJ whole genome shotgun (WGS) entry which is preliminary data.</text>
</comment>
<dbReference type="GO" id="GO:0000779">
    <property type="term" value="C:condensed chromosome, centromeric region"/>
    <property type="evidence" value="ECO:0007669"/>
    <property type="project" value="TreeGrafter"/>
</dbReference>
<evidence type="ECO:0000313" key="8">
    <source>
        <dbReference type="Proteomes" id="UP000663823"/>
    </source>
</evidence>
<dbReference type="AlphaFoldDB" id="A0A820G0W2"/>
<dbReference type="InterPro" id="IPR016024">
    <property type="entry name" value="ARM-type_fold"/>
</dbReference>
<dbReference type="EMBL" id="CAJOAX010038449">
    <property type="protein sequence ID" value="CAF4272891.1"/>
    <property type="molecule type" value="Genomic_DNA"/>
</dbReference>
<evidence type="ECO:0000256" key="3">
    <source>
        <dbReference type="ARBA" id="ARBA00022776"/>
    </source>
</evidence>
<dbReference type="InterPro" id="IPR026971">
    <property type="entry name" value="CND1/NCAPD3"/>
</dbReference>